<dbReference type="GO" id="GO:0003676">
    <property type="term" value="F:nucleic acid binding"/>
    <property type="evidence" value="ECO:0007669"/>
    <property type="project" value="InterPro"/>
</dbReference>
<dbReference type="InterPro" id="IPR002711">
    <property type="entry name" value="HNH"/>
</dbReference>
<accession>A0A2G1W7X2</accession>
<dbReference type="CDD" id="cd00085">
    <property type="entry name" value="HNHc"/>
    <property type="match status" value="1"/>
</dbReference>
<protein>
    <recommendedName>
        <fullName evidence="1">HNH nuclease domain-containing protein</fullName>
    </recommendedName>
</protein>
<evidence type="ECO:0000313" key="2">
    <source>
        <dbReference type="EMBL" id="PHQ35111.1"/>
    </source>
</evidence>
<dbReference type="AlphaFoldDB" id="A0A2G1W7X2"/>
<sequence>MHGFEYPALPHSRRHGPMGYKNYESFRPWLRDEFLFRCVYCLHRERWNPDDIAFNIDHFTPVSVDPALTCVYDNLVYACRRCNRAKTNIVGIPDPCQITFGECLKITETGAVAAQNEHGVKLCDSMALNAEKRVDARGRWMRTLRWLQATDAELYDEYMGFPSDLDDLRPPKLEPPSNTMPESVDDCFFAQREQGRLPRVY</sequence>
<dbReference type="OrthoDB" id="9802901at2"/>
<evidence type="ECO:0000259" key="1">
    <source>
        <dbReference type="SMART" id="SM00507"/>
    </source>
</evidence>
<dbReference type="SMART" id="SM00507">
    <property type="entry name" value="HNHc"/>
    <property type="match status" value="1"/>
</dbReference>
<reference evidence="2 3" key="1">
    <citation type="submission" date="2017-06" db="EMBL/GenBank/DDBJ databases">
        <title>Description of Rhodopirellula bahusiensis sp. nov.</title>
        <authorList>
            <person name="Kizina J."/>
            <person name="Harder J."/>
        </authorList>
    </citation>
    <scope>NUCLEOTIDE SEQUENCE [LARGE SCALE GENOMIC DNA]</scope>
    <source>
        <strain evidence="2 3">SWK21</strain>
    </source>
</reference>
<comment type="caution">
    <text evidence="2">The sequence shown here is derived from an EMBL/GenBank/DDBJ whole genome shotgun (WGS) entry which is preliminary data.</text>
</comment>
<gene>
    <name evidence="2" type="ORF">CEE69_11875</name>
</gene>
<dbReference type="Proteomes" id="UP000225740">
    <property type="component" value="Unassembled WGS sequence"/>
</dbReference>
<dbReference type="InterPro" id="IPR003615">
    <property type="entry name" value="HNH_nuc"/>
</dbReference>
<organism evidence="2 3">
    <name type="scientific">Rhodopirellula bahusiensis</name>
    <dbReference type="NCBI Taxonomy" id="2014065"/>
    <lineage>
        <taxon>Bacteria</taxon>
        <taxon>Pseudomonadati</taxon>
        <taxon>Planctomycetota</taxon>
        <taxon>Planctomycetia</taxon>
        <taxon>Pirellulales</taxon>
        <taxon>Pirellulaceae</taxon>
        <taxon>Rhodopirellula</taxon>
    </lineage>
</organism>
<proteinExistence type="predicted"/>
<dbReference type="Gene3D" id="1.10.30.50">
    <property type="match status" value="1"/>
</dbReference>
<name>A0A2G1W7X2_9BACT</name>
<dbReference type="GO" id="GO:0004519">
    <property type="term" value="F:endonuclease activity"/>
    <property type="evidence" value="ECO:0007669"/>
    <property type="project" value="InterPro"/>
</dbReference>
<dbReference type="Pfam" id="PF01844">
    <property type="entry name" value="HNH"/>
    <property type="match status" value="1"/>
</dbReference>
<dbReference type="EMBL" id="NIZW01000008">
    <property type="protein sequence ID" value="PHQ35111.1"/>
    <property type="molecule type" value="Genomic_DNA"/>
</dbReference>
<evidence type="ECO:0000313" key="3">
    <source>
        <dbReference type="Proteomes" id="UP000225740"/>
    </source>
</evidence>
<dbReference type="GeneID" id="90608837"/>
<dbReference type="GO" id="GO:0008270">
    <property type="term" value="F:zinc ion binding"/>
    <property type="evidence" value="ECO:0007669"/>
    <property type="project" value="InterPro"/>
</dbReference>
<feature type="domain" description="HNH nuclease" evidence="1">
    <location>
        <begin position="29"/>
        <end position="84"/>
    </location>
</feature>
<keyword evidence="3" id="KW-1185">Reference proteome</keyword>
<dbReference type="RefSeq" id="WP_099260870.1">
    <property type="nucleotide sequence ID" value="NZ_NIZW01000008.1"/>
</dbReference>